<evidence type="ECO:0000313" key="3">
    <source>
        <dbReference type="Proteomes" id="UP000765509"/>
    </source>
</evidence>
<gene>
    <name evidence="2" type="ORF">O181_068317</name>
</gene>
<reference evidence="2" key="1">
    <citation type="submission" date="2021-03" db="EMBL/GenBank/DDBJ databases">
        <title>Draft genome sequence of rust myrtle Austropuccinia psidii MF-1, a brazilian biotype.</title>
        <authorList>
            <person name="Quecine M.C."/>
            <person name="Pachon D.M.R."/>
            <person name="Bonatelli M.L."/>
            <person name="Correr F.H."/>
            <person name="Franceschini L.M."/>
            <person name="Leite T.F."/>
            <person name="Margarido G.R.A."/>
            <person name="Almeida C.A."/>
            <person name="Ferrarezi J.A."/>
            <person name="Labate C.A."/>
        </authorList>
    </citation>
    <scope>NUCLEOTIDE SEQUENCE</scope>
    <source>
        <strain evidence="2">MF-1</strain>
    </source>
</reference>
<organism evidence="2 3">
    <name type="scientific">Austropuccinia psidii MF-1</name>
    <dbReference type="NCBI Taxonomy" id="1389203"/>
    <lineage>
        <taxon>Eukaryota</taxon>
        <taxon>Fungi</taxon>
        <taxon>Dikarya</taxon>
        <taxon>Basidiomycota</taxon>
        <taxon>Pucciniomycotina</taxon>
        <taxon>Pucciniomycetes</taxon>
        <taxon>Pucciniales</taxon>
        <taxon>Sphaerophragmiaceae</taxon>
        <taxon>Austropuccinia</taxon>
    </lineage>
</organism>
<accession>A0A9Q3F294</accession>
<proteinExistence type="predicted"/>
<feature type="compositionally biased region" description="Acidic residues" evidence="1">
    <location>
        <begin position="86"/>
        <end position="98"/>
    </location>
</feature>
<name>A0A9Q3F294_9BASI</name>
<protein>
    <submittedName>
        <fullName evidence="2">Uncharacterized protein</fullName>
    </submittedName>
</protein>
<evidence type="ECO:0000313" key="2">
    <source>
        <dbReference type="EMBL" id="MBW0528602.1"/>
    </source>
</evidence>
<feature type="region of interest" description="Disordered" evidence="1">
    <location>
        <begin position="84"/>
        <end position="107"/>
    </location>
</feature>
<comment type="caution">
    <text evidence="2">The sequence shown here is derived from an EMBL/GenBank/DDBJ whole genome shotgun (WGS) entry which is preliminary data.</text>
</comment>
<evidence type="ECO:0000256" key="1">
    <source>
        <dbReference type="SAM" id="MobiDB-lite"/>
    </source>
</evidence>
<dbReference type="EMBL" id="AVOT02034488">
    <property type="protein sequence ID" value="MBW0528602.1"/>
    <property type="molecule type" value="Genomic_DNA"/>
</dbReference>
<dbReference type="Proteomes" id="UP000765509">
    <property type="component" value="Unassembled WGS sequence"/>
</dbReference>
<sequence length="138" mass="16373">MIFPKTHSLIPIKRLFNSSIIATMTDSFLNPTYNSIPDHDLLNLNYYICFVLSLFDSFHQFVSVNQVPYKLFFTMDFERETSPKYEEDEGYEAFEDNDSNNPPQKNTMTKLRRISSNVYDYFEKISVGGEWMESKWNF</sequence>
<keyword evidence="3" id="KW-1185">Reference proteome</keyword>
<dbReference type="AlphaFoldDB" id="A0A9Q3F294"/>